<feature type="domain" description="Tyr recombinase" evidence="11">
    <location>
        <begin position="118"/>
        <end position="301"/>
    </location>
</feature>
<dbReference type="NCBIfam" id="NF001399">
    <property type="entry name" value="PRK00283.1"/>
    <property type="match status" value="1"/>
</dbReference>
<dbReference type="GO" id="GO:0005737">
    <property type="term" value="C:cytoplasm"/>
    <property type="evidence" value="ECO:0007669"/>
    <property type="project" value="UniProtKB-SubCell"/>
</dbReference>
<dbReference type="Pfam" id="PF02899">
    <property type="entry name" value="Phage_int_SAM_1"/>
    <property type="match status" value="1"/>
</dbReference>
<evidence type="ECO:0000256" key="7">
    <source>
        <dbReference type="ARBA" id="ARBA00023125"/>
    </source>
</evidence>
<evidence type="ECO:0000259" key="11">
    <source>
        <dbReference type="PROSITE" id="PS51898"/>
    </source>
</evidence>
<dbReference type="GO" id="GO:0006313">
    <property type="term" value="P:DNA transposition"/>
    <property type="evidence" value="ECO:0007669"/>
    <property type="project" value="UniProtKB-UniRule"/>
</dbReference>
<accession>A0A2N5ZH66</accession>
<evidence type="ECO:0000259" key="12">
    <source>
        <dbReference type="PROSITE" id="PS51900"/>
    </source>
</evidence>
<dbReference type="Gene3D" id="1.10.150.130">
    <property type="match status" value="1"/>
</dbReference>
<comment type="subunit">
    <text evidence="10">Forms a cyclic heterotetrameric complex composed of two molecules of XerC and two molecules of XerD.</text>
</comment>
<dbReference type="PROSITE" id="PS51900">
    <property type="entry name" value="CB"/>
    <property type="match status" value="1"/>
</dbReference>
<comment type="similarity">
    <text evidence="2">Belongs to the 'phage' integrase family. XerD subfamily.</text>
</comment>
<dbReference type="CDD" id="cd00798">
    <property type="entry name" value="INT_XerDC_C"/>
    <property type="match status" value="1"/>
</dbReference>
<dbReference type="InterPro" id="IPR010998">
    <property type="entry name" value="Integrase_recombinase_N"/>
</dbReference>
<comment type="subcellular location">
    <subcellularLocation>
        <location evidence="1 10">Cytoplasm</location>
    </subcellularLocation>
</comment>
<evidence type="ECO:0000256" key="9">
    <source>
        <dbReference type="ARBA" id="ARBA00023306"/>
    </source>
</evidence>
<comment type="function">
    <text evidence="10">Site-specific tyrosine recombinase, which acts by catalyzing the cutting and rejoining of the recombining DNA molecules. The XerC-XerD complex is essential to convert dimers of the bacterial chromosome into monomers to permit their segregation at cell division. It also contributes to the segregational stability of plasmids.</text>
</comment>
<dbReference type="InterPro" id="IPR002104">
    <property type="entry name" value="Integrase_catalytic"/>
</dbReference>
<evidence type="ECO:0000256" key="5">
    <source>
        <dbReference type="ARBA" id="ARBA00022829"/>
    </source>
</evidence>
<dbReference type="NCBIfam" id="TIGR02225">
    <property type="entry name" value="recomb_XerD"/>
    <property type="match status" value="1"/>
</dbReference>
<keyword evidence="4 10" id="KW-0132">Cell division</keyword>
<keyword evidence="6 10" id="KW-0229">DNA integration</keyword>
<keyword evidence="9 10" id="KW-0131">Cell cycle</keyword>
<dbReference type="InterPro" id="IPR013762">
    <property type="entry name" value="Integrase-like_cat_sf"/>
</dbReference>
<dbReference type="AlphaFoldDB" id="A0A2N5ZH66"/>
<dbReference type="Proteomes" id="UP000234857">
    <property type="component" value="Unassembled WGS sequence"/>
</dbReference>
<feature type="domain" description="Core-binding (CB)" evidence="12">
    <location>
        <begin position="15"/>
        <end position="97"/>
    </location>
</feature>
<dbReference type="InterPro" id="IPR023009">
    <property type="entry name" value="Tyrosine_recombinase_XerC/XerD"/>
</dbReference>
<dbReference type="SUPFAM" id="SSF56349">
    <property type="entry name" value="DNA breaking-rejoining enzymes"/>
    <property type="match status" value="1"/>
</dbReference>
<name>A0A2N5ZH66_MUIH1</name>
<evidence type="ECO:0000313" key="13">
    <source>
        <dbReference type="EMBL" id="PLX18037.1"/>
    </source>
</evidence>
<dbReference type="GO" id="GO:0009037">
    <property type="term" value="F:tyrosine-based site-specific recombinase activity"/>
    <property type="evidence" value="ECO:0007669"/>
    <property type="project" value="UniProtKB-UniRule"/>
</dbReference>
<dbReference type="PANTHER" id="PTHR30349:SF81">
    <property type="entry name" value="TYROSINE RECOMBINASE XERC"/>
    <property type="match status" value="1"/>
</dbReference>
<proteinExistence type="inferred from homology"/>
<evidence type="ECO:0000256" key="6">
    <source>
        <dbReference type="ARBA" id="ARBA00022908"/>
    </source>
</evidence>
<feature type="active site" description="O-(3'-phospho-DNA)-tyrosine intermediate" evidence="10">
    <location>
        <position position="288"/>
    </location>
</feature>
<dbReference type="InterPro" id="IPR044068">
    <property type="entry name" value="CB"/>
</dbReference>
<dbReference type="InterPro" id="IPR011932">
    <property type="entry name" value="Recomb_XerD"/>
</dbReference>
<dbReference type="Gene3D" id="1.10.443.10">
    <property type="entry name" value="Intergrase catalytic core"/>
    <property type="match status" value="1"/>
</dbReference>
<evidence type="ECO:0000256" key="8">
    <source>
        <dbReference type="ARBA" id="ARBA00023172"/>
    </source>
</evidence>
<dbReference type="Pfam" id="PF00589">
    <property type="entry name" value="Phage_integrase"/>
    <property type="match status" value="1"/>
</dbReference>
<dbReference type="InterPro" id="IPR050090">
    <property type="entry name" value="Tyrosine_recombinase_XerCD"/>
</dbReference>
<reference evidence="13 14" key="1">
    <citation type="submission" date="2017-11" db="EMBL/GenBank/DDBJ databases">
        <title>Genome-resolved metagenomics identifies genetic mobility, metabolic interactions, and unexpected diversity in perchlorate-reducing communities.</title>
        <authorList>
            <person name="Barnum T.P."/>
            <person name="Figueroa I.A."/>
            <person name="Carlstrom C.I."/>
            <person name="Lucas L.N."/>
            <person name="Engelbrektson A.L."/>
            <person name="Coates J.D."/>
        </authorList>
    </citation>
    <scope>NUCLEOTIDE SEQUENCE [LARGE SCALE GENOMIC DNA]</scope>
    <source>
        <strain evidence="13">BM706</strain>
    </source>
</reference>
<organism evidence="13 14">
    <name type="scientific">Muiribacterium halophilum</name>
    <dbReference type="NCBI Taxonomy" id="2053465"/>
    <lineage>
        <taxon>Bacteria</taxon>
        <taxon>Candidatus Muiribacteriota</taxon>
        <taxon>Candidatus Muiribacteriia</taxon>
        <taxon>Candidatus Muiribacteriales</taxon>
        <taxon>Candidatus Muiribacteriaceae</taxon>
        <taxon>Candidatus Muiribacterium</taxon>
    </lineage>
</organism>
<evidence type="ECO:0000256" key="1">
    <source>
        <dbReference type="ARBA" id="ARBA00004496"/>
    </source>
</evidence>
<dbReference type="InterPro" id="IPR011010">
    <property type="entry name" value="DNA_brk_join_enz"/>
</dbReference>
<dbReference type="GO" id="GO:0007059">
    <property type="term" value="P:chromosome segregation"/>
    <property type="evidence" value="ECO:0007669"/>
    <property type="project" value="UniProtKB-UniRule"/>
</dbReference>
<feature type="active site" evidence="10">
    <location>
        <position position="182"/>
    </location>
</feature>
<keyword evidence="3 10" id="KW-0963">Cytoplasm</keyword>
<comment type="similarity">
    <text evidence="10">Belongs to the 'phage' integrase family. XerC subfamily.</text>
</comment>
<keyword evidence="5 10" id="KW-0159">Chromosome partition</keyword>
<comment type="caution">
    <text evidence="13">The sequence shown here is derived from an EMBL/GenBank/DDBJ whole genome shotgun (WGS) entry which is preliminary data.</text>
</comment>
<dbReference type="GO" id="GO:0003677">
    <property type="term" value="F:DNA binding"/>
    <property type="evidence" value="ECO:0007669"/>
    <property type="project" value="UniProtKB-UniRule"/>
</dbReference>
<dbReference type="GO" id="GO:0051301">
    <property type="term" value="P:cell division"/>
    <property type="evidence" value="ECO:0007669"/>
    <property type="project" value="UniProtKB-KW"/>
</dbReference>
<feature type="active site" evidence="10">
    <location>
        <position position="253"/>
    </location>
</feature>
<evidence type="ECO:0000313" key="14">
    <source>
        <dbReference type="Proteomes" id="UP000234857"/>
    </source>
</evidence>
<evidence type="ECO:0000256" key="3">
    <source>
        <dbReference type="ARBA" id="ARBA00022490"/>
    </source>
</evidence>
<protein>
    <recommendedName>
        <fullName evidence="10">Tyrosine recombinase XerC</fullName>
    </recommendedName>
</protein>
<dbReference type="InterPro" id="IPR004107">
    <property type="entry name" value="Integrase_SAM-like_N"/>
</dbReference>
<evidence type="ECO:0000256" key="2">
    <source>
        <dbReference type="ARBA" id="ARBA00010450"/>
    </source>
</evidence>
<keyword evidence="8 10" id="KW-0233">DNA recombination</keyword>
<sequence length="310" mass="35872">MLLKVECCTDLLWRNTVDFLIDEFINFITYEKNLSENTVQAYSSDLKKFSDSVKKKINAIKLEDVYKFIAGLKSAGVKNKTIARNIVSLRNFFLFLKREEHLSINIMENFDVPKVEKYLPSYLTEDEVNKLINSVDTSKPLGFRDRTMLELLYATGLRVSELVNIKVNDINLNEGYVVCMGKGRKERIVPFGNEAKNYIMEYLKVSRPLLMGDKKHWILFVNRFGNGISRVGFFKNLKKIAKIAGIKKNISPHTLRHSFATHLLNHSADLRIVQELLGHSNISTTQIYTNVSRKKIKNTYDKYHPRAKKQ</sequence>
<dbReference type="PANTHER" id="PTHR30349">
    <property type="entry name" value="PHAGE INTEGRASE-RELATED"/>
    <property type="match status" value="1"/>
</dbReference>
<keyword evidence="7 10" id="KW-0238">DNA-binding</keyword>
<evidence type="ECO:0000256" key="10">
    <source>
        <dbReference type="HAMAP-Rule" id="MF_01808"/>
    </source>
</evidence>
<dbReference type="NCBIfam" id="NF040815">
    <property type="entry name" value="recomb_XerA_Arch"/>
    <property type="match status" value="1"/>
</dbReference>
<feature type="active site" evidence="10">
    <location>
        <position position="256"/>
    </location>
</feature>
<evidence type="ECO:0000256" key="4">
    <source>
        <dbReference type="ARBA" id="ARBA00022618"/>
    </source>
</evidence>
<feature type="active site" evidence="10">
    <location>
        <position position="279"/>
    </location>
</feature>
<dbReference type="EMBL" id="PKTG01000074">
    <property type="protein sequence ID" value="PLX18037.1"/>
    <property type="molecule type" value="Genomic_DNA"/>
</dbReference>
<feature type="active site" evidence="10">
    <location>
        <position position="158"/>
    </location>
</feature>
<gene>
    <name evidence="13" type="primary">xerD</name>
    <name evidence="10" type="synonym">xerC</name>
    <name evidence="13" type="ORF">C0601_05755</name>
</gene>
<dbReference type="PROSITE" id="PS51898">
    <property type="entry name" value="TYR_RECOMBINASE"/>
    <property type="match status" value="1"/>
</dbReference>
<dbReference type="HAMAP" id="MF_01808">
    <property type="entry name" value="Recomb_XerC_XerD"/>
    <property type="match status" value="1"/>
</dbReference>